<dbReference type="Proteomes" id="UP000652761">
    <property type="component" value="Unassembled WGS sequence"/>
</dbReference>
<dbReference type="PANTHER" id="PTHR23032:SF13">
    <property type="entry name" value="BRO1 DOMAIN-CONTAINING PROTEIN BROX"/>
    <property type="match status" value="1"/>
</dbReference>
<comment type="caution">
    <text evidence="1">The sequence shown here is derived from an EMBL/GenBank/DDBJ whole genome shotgun (WGS) entry which is preliminary data.</text>
</comment>
<reference evidence="1" key="1">
    <citation type="submission" date="2017-07" db="EMBL/GenBank/DDBJ databases">
        <title>Taro Niue Genome Assembly and Annotation.</title>
        <authorList>
            <person name="Atibalentja N."/>
            <person name="Keating K."/>
            <person name="Fields C.J."/>
        </authorList>
    </citation>
    <scope>NUCLEOTIDE SEQUENCE</scope>
    <source>
        <strain evidence="1">Niue_2</strain>
        <tissue evidence="1">Leaf</tissue>
    </source>
</reference>
<protein>
    <submittedName>
        <fullName evidence="1">Uncharacterized protein</fullName>
    </submittedName>
</protein>
<dbReference type="EMBL" id="NMUH01000009">
    <property type="protein sequence ID" value="MQL68169.1"/>
    <property type="molecule type" value="Genomic_DNA"/>
</dbReference>
<evidence type="ECO:0000313" key="1">
    <source>
        <dbReference type="EMBL" id="MQL68169.1"/>
    </source>
</evidence>
<organism evidence="1 2">
    <name type="scientific">Colocasia esculenta</name>
    <name type="common">Wild taro</name>
    <name type="synonym">Arum esculentum</name>
    <dbReference type="NCBI Taxonomy" id="4460"/>
    <lineage>
        <taxon>Eukaryota</taxon>
        <taxon>Viridiplantae</taxon>
        <taxon>Streptophyta</taxon>
        <taxon>Embryophyta</taxon>
        <taxon>Tracheophyta</taxon>
        <taxon>Spermatophyta</taxon>
        <taxon>Magnoliopsida</taxon>
        <taxon>Liliopsida</taxon>
        <taxon>Araceae</taxon>
        <taxon>Aroideae</taxon>
        <taxon>Colocasieae</taxon>
        <taxon>Colocasia</taxon>
    </lineage>
</organism>
<sequence>MLPGSKMPRRHVLQPATAAADYSFLVRAPCGVPTLADLQRLPRPSKQIPPPPRKAPLWAAIGSRRYQHPPWSTSSLQTLFFHCRRGLAEPYVADTPTRLRRKPASVARILRYPFFRLWEGGCLAVAGKFLSCRGDCRRWGCSPSTVAASSHPVGGLPENGRASVDIFLKAAGYLDFAVRHVLPRLTAQFSKVYTHSSMPEQSSRKDIPLDLSAGVLRALCGQALGQAVDIQLGMAIDNPSATLAVKRRLACELVKCWHQAYDNIFQIPFNDGWGAKYQLFVKWKYTEAKVKMSVIAQSKQVAEYRKRSSHM</sequence>
<dbReference type="InterPro" id="IPR038499">
    <property type="entry name" value="BRO1_sf"/>
</dbReference>
<name>A0A843THM9_COLES</name>
<dbReference type="OrthoDB" id="10560262at2759"/>
<gene>
    <name evidence="1" type="ORF">Taro_000490</name>
</gene>
<dbReference type="Gene3D" id="1.25.40.280">
    <property type="entry name" value="alix/aip1 like domains"/>
    <property type="match status" value="1"/>
</dbReference>
<accession>A0A843THM9</accession>
<keyword evidence="2" id="KW-1185">Reference proteome</keyword>
<dbReference type="InterPro" id="IPR038898">
    <property type="entry name" value="BROX"/>
</dbReference>
<evidence type="ECO:0000313" key="2">
    <source>
        <dbReference type="Proteomes" id="UP000652761"/>
    </source>
</evidence>
<proteinExistence type="predicted"/>
<dbReference type="PANTHER" id="PTHR23032">
    <property type="entry name" value="BRO1 DOMAIN-CONTAINING PROTEIN BROX"/>
    <property type="match status" value="1"/>
</dbReference>
<dbReference type="AlphaFoldDB" id="A0A843THM9"/>